<reference evidence="1 2" key="1">
    <citation type="submission" date="2019-09" db="EMBL/GenBank/DDBJ databases">
        <title>NBRP : Genome information of microbial organism related human and environment.</title>
        <authorList>
            <person name="Hattori M."/>
            <person name="Oshima K."/>
            <person name="Inaba H."/>
            <person name="Suda W."/>
            <person name="Sakamoto M."/>
            <person name="Iino T."/>
            <person name="Kitahara M."/>
            <person name="Oshida Y."/>
            <person name="Iida T."/>
            <person name="Kudo T."/>
            <person name="Itoh T."/>
            <person name="Ohkuma M."/>
        </authorList>
    </citation>
    <scope>NUCLEOTIDE SEQUENCE [LARGE SCALE GENOMIC DNA]</scope>
    <source>
        <strain evidence="1 2">Q-1</strain>
    </source>
</reference>
<dbReference type="Gene3D" id="2.120.10.30">
    <property type="entry name" value="TolB, C-terminal domain"/>
    <property type="match status" value="2"/>
</dbReference>
<evidence type="ECO:0008006" key="3">
    <source>
        <dbReference type="Google" id="ProtNLM"/>
    </source>
</evidence>
<proteinExistence type="predicted"/>
<protein>
    <recommendedName>
        <fullName evidence="3">Lipoprotein</fullName>
    </recommendedName>
</protein>
<keyword evidence="2" id="KW-1185">Reference proteome</keyword>
<comment type="caution">
    <text evidence="1">The sequence shown here is derived from an EMBL/GenBank/DDBJ whole genome shotgun (WGS) entry which is preliminary data.</text>
</comment>
<dbReference type="InterPro" id="IPR011659">
    <property type="entry name" value="WD40"/>
</dbReference>
<organism evidence="1 2">
    <name type="scientific">Iodidimonas nitroreducens</name>
    <dbReference type="NCBI Taxonomy" id="1236968"/>
    <lineage>
        <taxon>Bacteria</taxon>
        <taxon>Pseudomonadati</taxon>
        <taxon>Pseudomonadota</taxon>
        <taxon>Alphaproteobacteria</taxon>
        <taxon>Iodidimonadales</taxon>
        <taxon>Iodidimonadaceae</taxon>
        <taxon>Iodidimonas</taxon>
    </lineage>
</organism>
<evidence type="ECO:0000313" key="1">
    <source>
        <dbReference type="EMBL" id="GER04200.1"/>
    </source>
</evidence>
<accession>A0A5A7N9S3</accession>
<dbReference type="AlphaFoldDB" id="A0A5A7N9S3"/>
<dbReference type="Pfam" id="PF07676">
    <property type="entry name" value="PD40"/>
    <property type="match status" value="1"/>
</dbReference>
<gene>
    <name evidence="1" type="ORF">JCM17846_18820</name>
</gene>
<dbReference type="EMBL" id="BKCN01000008">
    <property type="protein sequence ID" value="GER04200.1"/>
    <property type="molecule type" value="Genomic_DNA"/>
</dbReference>
<dbReference type="PROSITE" id="PS51257">
    <property type="entry name" value="PROKAR_LIPOPROTEIN"/>
    <property type="match status" value="1"/>
</dbReference>
<evidence type="ECO:0000313" key="2">
    <source>
        <dbReference type="Proteomes" id="UP000324996"/>
    </source>
</evidence>
<sequence>MSSWLKSLSFLIFATAACGESSVPDRAASSDENQAPAHYDAAAFLESDTYLLGHAGGHAFSPDGSRILVNSDRSGVFKAYALGPEAEQFESFGGDALNSLYGVSWFPAGPRILLTGDRGGNKHNSVFVREPDGSLIDLTPPGDYEVAGQESGLRFLGWRNDGTAFYLTSTERDPEVADLYVYDATSYERKMLFKNSRELPFPTRGFKLSPDGRWLSLDFHHTRYDFDLYLVDLESADREPRLILTSEGREVIHTGYGFTPDSQKLIYGTDATGEFLEARTYDIASAETAPLVEADWDVVDVAFSADGRYRLATINVDAKFETRIFDTEQDRLIDLSFMPEGRSAIHVLPKVAGWR</sequence>
<dbReference type="RefSeq" id="WP_150007081.1">
    <property type="nucleotide sequence ID" value="NZ_BKCN01000008.1"/>
</dbReference>
<dbReference type="Proteomes" id="UP000324996">
    <property type="component" value="Unassembled WGS sequence"/>
</dbReference>
<dbReference type="InterPro" id="IPR011042">
    <property type="entry name" value="6-blade_b-propeller_TolB-like"/>
</dbReference>
<name>A0A5A7N9S3_9PROT</name>
<dbReference type="SUPFAM" id="SSF82171">
    <property type="entry name" value="DPP6 N-terminal domain-like"/>
    <property type="match status" value="1"/>
</dbReference>